<dbReference type="EMBL" id="CYYY01000010">
    <property type="protein sequence ID" value="CUO06333.1"/>
    <property type="molecule type" value="Genomic_DNA"/>
</dbReference>
<dbReference type="PANTHER" id="PTHR43404:SF2">
    <property type="entry name" value="LIPOPOLYSACCHARIDE CHOLINEPHOSPHOTRANSFERASE LICD"/>
    <property type="match status" value="1"/>
</dbReference>
<reference evidence="2 4" key="1">
    <citation type="submission" date="2015-09" db="EMBL/GenBank/DDBJ databases">
        <authorList>
            <consortium name="Pathogen Informatics"/>
        </authorList>
    </citation>
    <scope>NUCLEOTIDE SEQUENCE [LARGE SCALE GENOMIC DNA]</scope>
    <source>
        <strain evidence="2 4">2789STDY5608866</strain>
    </source>
</reference>
<dbReference type="Proteomes" id="UP000724058">
    <property type="component" value="Unassembled WGS sequence"/>
</dbReference>
<reference evidence="3" key="3">
    <citation type="submission" date="2020-02" db="EMBL/GenBank/DDBJ databases">
        <authorList>
            <person name="Littmann E."/>
            <person name="Sorbara M."/>
        </authorList>
    </citation>
    <scope>NUCLEOTIDE SEQUENCE</scope>
    <source>
        <strain evidence="3">MSK.10.16</strain>
    </source>
</reference>
<evidence type="ECO:0000259" key="1">
    <source>
        <dbReference type="Pfam" id="PF04991"/>
    </source>
</evidence>
<dbReference type="GO" id="GO:0009100">
    <property type="term" value="P:glycoprotein metabolic process"/>
    <property type="evidence" value="ECO:0007669"/>
    <property type="project" value="UniProtKB-ARBA"/>
</dbReference>
<dbReference type="InterPro" id="IPR052942">
    <property type="entry name" value="LPS_cholinephosphotransferase"/>
</dbReference>
<accession>A0A174C075</accession>
<gene>
    <name evidence="2" type="ORF">ERS852423_02168</name>
    <name evidence="3" type="ORF">G4332_09895</name>
</gene>
<dbReference type="Proteomes" id="UP000095439">
    <property type="component" value="Unassembled WGS sequence"/>
</dbReference>
<dbReference type="InterPro" id="IPR007074">
    <property type="entry name" value="LicD/FKTN/FKRP_NTP_transf"/>
</dbReference>
<reference evidence="3" key="2">
    <citation type="journal article" date="2020" name="Cell Host Microbe">
        <title>Functional and Genomic Variation between Human-Derived Isolates of Lachnospiraceae Reveals Inter- and Intra-Species Diversity.</title>
        <authorList>
            <person name="Sorbara M.T."/>
            <person name="Littmann E.R."/>
            <person name="Fontana E."/>
            <person name="Moody T.U."/>
            <person name="Kohout C.E."/>
            <person name="Gjonbalaj M."/>
            <person name="Eaton V."/>
            <person name="Seok R."/>
            <person name="Leiner I.M."/>
            <person name="Pamer E.G."/>
        </authorList>
    </citation>
    <scope>NUCLEOTIDE SEQUENCE</scope>
    <source>
        <strain evidence="3">MSK.10.16</strain>
    </source>
</reference>
<sequence>MKEYKKKIEFKEIQSLEYNLLKRFDEFAKENNIMYFLSGGSCLGAVRHQDFIPWDDDIDVCMLRKDYDKLIALVKDNRYLDTERKYKFLLPLDDNYIYPYMKLVDDSTIVFEKDIKRQYATGVWMDIFPMDIWPDEKETLRKIMKKHRFYKMMNKIYVAGNLTTMKKNILNIIGKGAYKILFRNKDYKYWNKKVIDMVTPCEGTYVGDRIWPVEDKEFFSKEVFSEAKYVKFRDGMFPIPVGYEEYLSKMYGDYMKLPKEEDRVFHDFEGYIK</sequence>
<dbReference type="RefSeq" id="WP_055181860.1">
    <property type="nucleotide sequence ID" value="NZ_CABIWY010000010.1"/>
</dbReference>
<evidence type="ECO:0000313" key="4">
    <source>
        <dbReference type="Proteomes" id="UP000095439"/>
    </source>
</evidence>
<dbReference type="AlphaFoldDB" id="A0A174C075"/>
<evidence type="ECO:0000313" key="2">
    <source>
        <dbReference type="EMBL" id="CUO06333.1"/>
    </source>
</evidence>
<feature type="domain" description="LicD/FKTN/FKRP nucleotidyltransferase" evidence="1">
    <location>
        <begin position="28"/>
        <end position="252"/>
    </location>
</feature>
<evidence type="ECO:0000313" key="3">
    <source>
        <dbReference type="EMBL" id="NSE58421.1"/>
    </source>
</evidence>
<protein>
    <submittedName>
        <fullName evidence="2">LPS biosynthesis protein</fullName>
    </submittedName>
    <submittedName>
        <fullName evidence="3">LicD family protein</fullName>
    </submittedName>
</protein>
<name>A0A174C075_9FIRM</name>
<organism evidence="2 4">
    <name type="scientific">Dorea longicatena</name>
    <dbReference type="NCBI Taxonomy" id="88431"/>
    <lineage>
        <taxon>Bacteria</taxon>
        <taxon>Bacillati</taxon>
        <taxon>Bacillota</taxon>
        <taxon>Clostridia</taxon>
        <taxon>Lachnospirales</taxon>
        <taxon>Lachnospiraceae</taxon>
        <taxon>Dorea</taxon>
    </lineage>
</organism>
<dbReference type="PANTHER" id="PTHR43404">
    <property type="entry name" value="LIPOPOLYSACCHARIDE CHOLINEPHOSPHOTRANSFERASE LICD"/>
    <property type="match status" value="1"/>
</dbReference>
<proteinExistence type="predicted"/>
<dbReference type="Pfam" id="PF04991">
    <property type="entry name" value="LicD"/>
    <property type="match status" value="1"/>
</dbReference>
<dbReference type="EMBL" id="JAAIOD010000012">
    <property type="protein sequence ID" value="NSE58421.1"/>
    <property type="molecule type" value="Genomic_DNA"/>
</dbReference>